<accession>A0ABT6JK98</accession>
<proteinExistence type="predicted"/>
<name>A0ABT6JK98_9GAMM</name>
<evidence type="ECO:0000313" key="1">
    <source>
        <dbReference type="EMBL" id="MDH5831059.1"/>
    </source>
</evidence>
<dbReference type="Pfam" id="PF07277">
    <property type="entry name" value="SapC"/>
    <property type="match status" value="1"/>
</dbReference>
<protein>
    <submittedName>
        <fullName evidence="1">SapC family protein</fullName>
    </submittedName>
</protein>
<dbReference type="EMBL" id="JARXRN010000025">
    <property type="protein sequence ID" value="MDH5831059.1"/>
    <property type="molecule type" value="Genomic_DNA"/>
</dbReference>
<reference evidence="1 2" key="1">
    <citation type="submission" date="2023-04" db="EMBL/GenBank/DDBJ databases">
        <title>Luteimonas sp. M1R5S18.</title>
        <authorList>
            <person name="Sun J.-Q."/>
        </authorList>
    </citation>
    <scope>NUCLEOTIDE SEQUENCE [LARGE SCALE GENOMIC DNA]</scope>
    <source>
        <strain evidence="1 2">M1R5S18</strain>
    </source>
</reference>
<sequence>MAQHVLLNNVEHRDLRVCAGHGARLGDAVMGALTFPGEFRSVQAHYPIVFRREPAGGVLPLALFGLEQGCNLFLDGDRWDAGYVPLSMQRHPFLIGIADGDRLVHMDMDHPRVRSAGDNDTPLFDAQGAASPHLEVARSVLLALHDGMAETPAFVDALERLDLLEPFFLDVQLDDGSLNRLAGFHTINEERLAALDGAALERLARDGHLLPAYMVLASASRFRDLIDRLNRRRAAVA</sequence>
<dbReference type="InterPro" id="IPR010836">
    <property type="entry name" value="SapC"/>
</dbReference>
<dbReference type="Proteomes" id="UP001156831">
    <property type="component" value="Unassembled WGS sequence"/>
</dbReference>
<dbReference type="RefSeq" id="WP_280602010.1">
    <property type="nucleotide sequence ID" value="NZ_JARXRN010000025.1"/>
</dbReference>
<organism evidence="1 2">
    <name type="scientific">Luteimonas rhizosphaericola</name>
    <dbReference type="NCBI Taxonomy" id="3042024"/>
    <lineage>
        <taxon>Bacteria</taxon>
        <taxon>Pseudomonadati</taxon>
        <taxon>Pseudomonadota</taxon>
        <taxon>Gammaproteobacteria</taxon>
        <taxon>Lysobacterales</taxon>
        <taxon>Lysobacteraceae</taxon>
        <taxon>Luteimonas</taxon>
    </lineage>
</organism>
<evidence type="ECO:0000313" key="2">
    <source>
        <dbReference type="Proteomes" id="UP001156831"/>
    </source>
</evidence>
<keyword evidence="2" id="KW-1185">Reference proteome</keyword>
<comment type="caution">
    <text evidence="1">The sequence shown here is derived from an EMBL/GenBank/DDBJ whole genome shotgun (WGS) entry which is preliminary data.</text>
</comment>
<gene>
    <name evidence="1" type="ORF">QFW80_11085</name>
</gene>